<feature type="domain" description="Bacterial sugar transferase" evidence="3">
    <location>
        <begin position="12"/>
        <end position="193"/>
    </location>
</feature>
<proteinExistence type="inferred from homology"/>
<dbReference type="eggNOG" id="COG2148">
    <property type="taxonomic scope" value="Bacteria"/>
</dbReference>
<dbReference type="EC" id="2.4.1.-" evidence="5"/>
<reference evidence="5 6" key="1">
    <citation type="submission" date="2007-03" db="EMBL/GenBank/DDBJ databases">
        <authorList>
            <person name="Fulton L."/>
            <person name="Clifton S."/>
            <person name="Fulton B."/>
            <person name="Xu J."/>
            <person name="Minx P."/>
            <person name="Pepin K.H."/>
            <person name="Johnson M."/>
            <person name="Thiruvilangam P."/>
            <person name="Bhonagiri V."/>
            <person name="Nash W.E."/>
            <person name="Mardis E.R."/>
            <person name="Wilson R.K."/>
        </authorList>
    </citation>
    <scope>NUCLEOTIDE SEQUENCE [LARGE SCALE GENOMIC DNA]</scope>
    <source>
        <strain evidence="5 6">ATCC 29174</strain>
    </source>
</reference>
<dbReference type="Pfam" id="PF02397">
    <property type="entry name" value="Bac_transf"/>
    <property type="match status" value="1"/>
</dbReference>
<dbReference type="SUPFAM" id="SSF53756">
    <property type="entry name" value="UDP-Glycosyltransferase/glycogen phosphorylase"/>
    <property type="match status" value="1"/>
</dbReference>
<evidence type="ECO:0000259" key="3">
    <source>
        <dbReference type="Pfam" id="PF02397"/>
    </source>
</evidence>
<dbReference type="PANTHER" id="PTHR30576">
    <property type="entry name" value="COLANIC BIOSYNTHESIS UDP-GLUCOSE LIPID CARRIER TRANSFERASE"/>
    <property type="match status" value="1"/>
</dbReference>
<keyword evidence="5" id="KW-0808">Transferase</keyword>
<sequence length="485" mass="56091">MRKPSESYLKLKKATDKILSGAGLVILSPVFAGIAIAIKLEDGITAPVFFKQKRVGIHKSHFMLYKFRSMQTDTPHDTPPHLLTDPEQYLTGTGRWLRKTSLDELPQLLNIFQGDMALVGPRPALWNQYDLLEERDKYGANDVCPGLTGWAQIHGRDELEISEKARLDGYYVRHLNMFMDMRCILGTIRSVLKSEGVVEGGTGARHMQNCNKKKLLIVTNHSYMLYRFRKELIQRLMEDYEVVISTPFVGHEEDLQELGAHCIETEVDRRSVNPVTDLKLLRTYKKILKRENPDLVITYSIKPNIYAGYLCGKMKIPFLANVQGLGTAFQKPVLSDMVTVMYRTALRKVEKVIFENQANAQEFKKRRILSEEKEVVLHGAGINLKEYRYRFYPNNEKIHFLYLGRIMKEKGMDELFGAIERLRKDGCEFVLDLVGFFEEEYRKKVEHLQKRELKVAGSAMMFLFAFVDVVLAFWALRLKHRRGEK</sequence>
<feature type="domain" description="Glycosyltransferase subfamily 4-like N-terminal" evidence="4">
    <location>
        <begin position="215"/>
        <end position="356"/>
    </location>
</feature>
<keyword evidence="5" id="KW-0328">Glycosyltransferase</keyword>
<comment type="similarity">
    <text evidence="1">Belongs to the bacterial sugar transferase family.</text>
</comment>
<evidence type="ECO:0000256" key="1">
    <source>
        <dbReference type="ARBA" id="ARBA00006464"/>
    </source>
</evidence>
<dbReference type="GO" id="GO:0016757">
    <property type="term" value="F:glycosyltransferase activity"/>
    <property type="evidence" value="ECO:0007669"/>
    <property type="project" value="UniProtKB-KW"/>
</dbReference>
<evidence type="ECO:0000313" key="5">
    <source>
        <dbReference type="EMBL" id="EDM88390.1"/>
    </source>
</evidence>
<evidence type="ECO:0000256" key="2">
    <source>
        <dbReference type="SAM" id="Phobius"/>
    </source>
</evidence>
<dbReference type="AlphaFoldDB" id="A5ZNE4"/>
<dbReference type="Pfam" id="PF13477">
    <property type="entry name" value="Glyco_trans_4_2"/>
    <property type="match status" value="1"/>
</dbReference>
<dbReference type="InterPro" id="IPR003362">
    <property type="entry name" value="Bact_transf"/>
</dbReference>
<dbReference type="RefSeq" id="WP_005426422.1">
    <property type="nucleotide sequence ID" value="NZ_DS264338.1"/>
</dbReference>
<protein>
    <submittedName>
        <fullName evidence="5">Bacterial sugar transferase</fullName>
        <ecNumber evidence="5">2.4.1.-</ecNumber>
    </submittedName>
</protein>
<feature type="transmembrane region" description="Helical" evidence="2">
    <location>
        <begin position="455"/>
        <end position="476"/>
    </location>
</feature>
<keyword evidence="2" id="KW-0812">Transmembrane</keyword>
<dbReference type="eggNOG" id="COG0438">
    <property type="taxonomic scope" value="Bacteria"/>
</dbReference>
<organism evidence="5 6">
    <name type="scientific">Blautia obeum ATCC 29174</name>
    <dbReference type="NCBI Taxonomy" id="411459"/>
    <lineage>
        <taxon>Bacteria</taxon>
        <taxon>Bacillati</taxon>
        <taxon>Bacillota</taxon>
        <taxon>Clostridia</taxon>
        <taxon>Lachnospirales</taxon>
        <taxon>Lachnospiraceae</taxon>
        <taxon>Blautia</taxon>
    </lineage>
</organism>
<dbReference type="PANTHER" id="PTHR30576:SF10">
    <property type="entry name" value="SLL5057 PROTEIN"/>
    <property type="match status" value="1"/>
</dbReference>
<comment type="caution">
    <text evidence="5">The sequence shown here is derived from an EMBL/GenBank/DDBJ whole genome shotgun (WGS) entry which is preliminary data.</text>
</comment>
<gene>
    <name evidence="5" type="ORF">RUMOBE_00511</name>
</gene>
<accession>A5ZNE4</accession>
<evidence type="ECO:0000259" key="4">
    <source>
        <dbReference type="Pfam" id="PF13477"/>
    </source>
</evidence>
<reference evidence="5 6" key="2">
    <citation type="submission" date="2007-04" db="EMBL/GenBank/DDBJ databases">
        <title>Draft genome sequence of Ruminococcus obeum (ATCC 29174).</title>
        <authorList>
            <person name="Sudarsanam P."/>
            <person name="Ley R."/>
            <person name="Guruge J."/>
            <person name="Turnbaugh P.J."/>
            <person name="Mahowald M."/>
            <person name="Liep D."/>
            <person name="Gordon J."/>
        </authorList>
    </citation>
    <scope>NUCLEOTIDE SEQUENCE [LARGE SCALE GENOMIC DNA]</scope>
    <source>
        <strain evidence="5 6">ATCC 29174</strain>
    </source>
</reference>
<dbReference type="Proteomes" id="UP000006002">
    <property type="component" value="Unassembled WGS sequence"/>
</dbReference>
<evidence type="ECO:0000313" key="6">
    <source>
        <dbReference type="Proteomes" id="UP000006002"/>
    </source>
</evidence>
<name>A5ZNE4_9FIRM</name>
<dbReference type="Gene3D" id="3.40.50.2000">
    <property type="entry name" value="Glycogen Phosphorylase B"/>
    <property type="match status" value="2"/>
</dbReference>
<dbReference type="GO" id="GO:0016780">
    <property type="term" value="F:phosphotransferase activity, for other substituted phosphate groups"/>
    <property type="evidence" value="ECO:0007669"/>
    <property type="project" value="TreeGrafter"/>
</dbReference>
<keyword evidence="2" id="KW-1133">Transmembrane helix</keyword>
<dbReference type="EMBL" id="AAVO02000002">
    <property type="protein sequence ID" value="EDM88390.1"/>
    <property type="molecule type" value="Genomic_DNA"/>
</dbReference>
<dbReference type="InterPro" id="IPR028098">
    <property type="entry name" value="Glyco_trans_4-like_N"/>
</dbReference>
<dbReference type="HOGENOM" id="CLU_034639_0_0_9"/>
<keyword evidence="2" id="KW-0472">Membrane</keyword>